<accession>A0A914R5J5</accession>
<evidence type="ECO:0000256" key="1">
    <source>
        <dbReference type="SAM" id="Coils"/>
    </source>
</evidence>
<dbReference type="AlphaFoldDB" id="A0A914R5J5"/>
<proteinExistence type="predicted"/>
<evidence type="ECO:0000313" key="2">
    <source>
        <dbReference type="Proteomes" id="UP000887578"/>
    </source>
</evidence>
<feature type="coiled-coil region" evidence="1">
    <location>
        <begin position="450"/>
        <end position="513"/>
    </location>
</feature>
<sequence>MSLWDHVVKMEQVILSVEYNQRHLNVWKEDSRGYNRFYVTPLCTIVTSSLNCSRDEYSNEHRHVLSFHVKLWDSLAAETVKLALTQKSIETKISDILPLPMLLVRLGISQDVTDRISVSKEWRSNQDQPNIIIFELYTRHEHFCEKNGKFLEDAKSDPENFLTRIKLFLEFTMVVGQQATKSLNITGQTFAKSKFFSSLANAHSDKDGIVYLSSTDINKLAREIYRSASYNEEVTSTYVSSEQGSDIIKELSNIIKDQTVQSNDLTKEEWNSVFWDDIFSRPDVQTEYFNDVLKYVEEESIFKYNATKDAQFRENIRRKYRQKSENKIPNKFEFSFKNFGFNNCGRKSENSIIDEKNIQSTQNNEMDTINKEEILKFLKKDNINVRWSGTKFIPKDLLLYRINTRTLKTTGEVFFKRIITTMLQSVQKIEIRPEPSRRTNFDKTISPVYYEELKNQIIVLKQQLNNSITKLDEKIAEIKSDLVNTNQHITNIANNTNNNRDILQQQHNVLRNDHNGLRSEFNDLNSWTRKDFWNHVQGLFRHADNIWMRSFHGEVPKNIQETYKSRWGAYPLKGTDFK</sequence>
<keyword evidence="1" id="KW-0175">Coiled coil</keyword>
<organism evidence="2 3">
    <name type="scientific">Panagrolaimus davidi</name>
    <dbReference type="NCBI Taxonomy" id="227884"/>
    <lineage>
        <taxon>Eukaryota</taxon>
        <taxon>Metazoa</taxon>
        <taxon>Ecdysozoa</taxon>
        <taxon>Nematoda</taxon>
        <taxon>Chromadorea</taxon>
        <taxon>Rhabditida</taxon>
        <taxon>Tylenchina</taxon>
        <taxon>Panagrolaimomorpha</taxon>
        <taxon>Panagrolaimoidea</taxon>
        <taxon>Panagrolaimidae</taxon>
        <taxon>Panagrolaimus</taxon>
    </lineage>
</organism>
<evidence type="ECO:0000313" key="3">
    <source>
        <dbReference type="WBParaSite" id="PDA_v2.g9927.t1"/>
    </source>
</evidence>
<reference evidence="3" key="1">
    <citation type="submission" date="2022-11" db="UniProtKB">
        <authorList>
            <consortium name="WormBaseParasite"/>
        </authorList>
    </citation>
    <scope>IDENTIFICATION</scope>
</reference>
<keyword evidence="2" id="KW-1185">Reference proteome</keyword>
<dbReference type="Proteomes" id="UP000887578">
    <property type="component" value="Unplaced"/>
</dbReference>
<dbReference type="WBParaSite" id="PDA_v2.g9927.t1">
    <property type="protein sequence ID" value="PDA_v2.g9927.t1"/>
    <property type="gene ID" value="PDA_v2.g9927"/>
</dbReference>
<protein>
    <submittedName>
        <fullName evidence="3">Uncharacterized protein</fullName>
    </submittedName>
</protein>
<name>A0A914R5J5_9BILA</name>